<proteinExistence type="inferred from homology"/>
<feature type="region of interest" description="Disordered" evidence="10">
    <location>
        <begin position="168"/>
        <end position="192"/>
    </location>
</feature>
<comment type="subcellular location">
    <subcellularLocation>
        <location evidence="1">Membrane</location>
        <topology evidence="1">Multi-pass membrane protein</topology>
    </subcellularLocation>
</comment>
<feature type="transmembrane region" description="Helical" evidence="11">
    <location>
        <begin position="2119"/>
        <end position="2141"/>
    </location>
</feature>
<dbReference type="PANTHER" id="PTHR10877:SF185">
    <property type="entry name" value="POLYCYSTIN FAMILY RECEPTOR FOR EGG JELLY"/>
    <property type="match status" value="1"/>
</dbReference>
<dbReference type="FunCoup" id="A0A6J2N4D3">
    <property type="interactions" value="18"/>
</dbReference>
<dbReference type="Pfam" id="PF08016">
    <property type="entry name" value="PKD_channel"/>
    <property type="match status" value="1"/>
</dbReference>
<dbReference type="InterPro" id="IPR002859">
    <property type="entry name" value="PKD/REJ-like"/>
</dbReference>
<evidence type="ECO:0000256" key="2">
    <source>
        <dbReference type="ARBA" id="ARBA00007200"/>
    </source>
</evidence>
<dbReference type="Pfam" id="PF01477">
    <property type="entry name" value="PLAT"/>
    <property type="match status" value="1"/>
</dbReference>
<dbReference type="InterPro" id="IPR046791">
    <property type="entry name" value="Polycystin_dom"/>
</dbReference>
<feature type="transmembrane region" description="Helical" evidence="11">
    <location>
        <begin position="2078"/>
        <end position="2098"/>
    </location>
</feature>
<feature type="transmembrane region" description="Helical" evidence="11">
    <location>
        <begin position="2175"/>
        <end position="2196"/>
    </location>
</feature>
<feature type="compositionally biased region" description="Pro residues" evidence="10">
    <location>
        <begin position="1582"/>
        <end position="1595"/>
    </location>
</feature>
<evidence type="ECO:0000256" key="1">
    <source>
        <dbReference type="ARBA" id="ARBA00004141"/>
    </source>
</evidence>
<dbReference type="RefSeq" id="XP_028387357.1">
    <property type="nucleotide sequence ID" value="XM_028531556.2"/>
</dbReference>
<dbReference type="Gene3D" id="2.60.60.20">
    <property type="entry name" value="PLAT/LH2 domain"/>
    <property type="match status" value="1"/>
</dbReference>
<comment type="similarity">
    <text evidence="2">Belongs to the polycystin family.</text>
</comment>
<keyword evidence="3 11" id="KW-0812">Transmembrane</keyword>
<feature type="disulfide bond" evidence="8">
    <location>
        <begin position="1835"/>
        <end position="1852"/>
    </location>
</feature>
<dbReference type="Pfam" id="PF02010">
    <property type="entry name" value="REJ"/>
    <property type="match status" value="1"/>
</dbReference>
<evidence type="ECO:0000256" key="7">
    <source>
        <dbReference type="ARBA" id="ARBA00023180"/>
    </source>
</evidence>
<reference evidence="16" key="1">
    <citation type="submission" date="2025-08" db="UniProtKB">
        <authorList>
            <consortium name="RefSeq"/>
        </authorList>
    </citation>
    <scope>IDENTIFICATION</scope>
    <source>
        <tissue evidence="16">Muscle</tissue>
    </source>
</reference>
<evidence type="ECO:0000259" key="13">
    <source>
        <dbReference type="PROSITE" id="PS50095"/>
    </source>
</evidence>
<feature type="region of interest" description="Disordered" evidence="10">
    <location>
        <begin position="36"/>
        <end position="58"/>
    </location>
</feature>
<dbReference type="FunFam" id="2.60.60.20:FF:000016">
    <property type="entry name" value="Polycystin family receptor for egg jelly"/>
    <property type="match status" value="1"/>
</dbReference>
<dbReference type="SUPFAM" id="SSF49723">
    <property type="entry name" value="Lipase/lipooxygenase domain (PLAT/LH2 domain)"/>
    <property type="match status" value="1"/>
</dbReference>
<dbReference type="OrthoDB" id="2121937at2759"/>
<feature type="domain" description="REJ" evidence="14">
    <location>
        <begin position="237"/>
        <end position="933"/>
    </location>
</feature>
<dbReference type="InterPro" id="IPR036392">
    <property type="entry name" value="PLAT/LH2_dom_sf"/>
</dbReference>
<dbReference type="GO" id="GO:0005509">
    <property type="term" value="F:calcium ion binding"/>
    <property type="evidence" value="ECO:0007669"/>
    <property type="project" value="InterPro"/>
</dbReference>
<dbReference type="InterPro" id="IPR014010">
    <property type="entry name" value="REJ_dom"/>
</dbReference>
<dbReference type="CDD" id="cd01752">
    <property type="entry name" value="PLAT_polycystin"/>
    <property type="match status" value="1"/>
</dbReference>
<feature type="chain" id="PRO_5026996663" evidence="12">
    <location>
        <begin position="18"/>
        <end position="2282"/>
    </location>
</feature>
<feature type="compositionally biased region" description="Low complexity" evidence="10">
    <location>
        <begin position="1560"/>
        <end position="1581"/>
    </location>
</feature>
<feature type="transmembrane region" description="Helical" evidence="11">
    <location>
        <begin position="1736"/>
        <end position="1760"/>
    </location>
</feature>
<feature type="region of interest" description="Disordered" evidence="10">
    <location>
        <begin position="1511"/>
        <end position="1595"/>
    </location>
</feature>
<keyword evidence="7" id="KW-0325">Glycoprotein</keyword>
<sequence length="2282" mass="253490">MWPPLLLLLGLDLGLRSLSLPLASRSAGAIVSAPVSPAGTVAHGSPPEARPRDPPRGKAVALRSAGGARGLSWLSGRTRLSLRPRVALGRGVILSGGRGICLSHRSSRWAQRPCLHVHVLLRAPRARRATPTHVDLHVPARRGRLSLQRLAPLQRSLGSPEWTFHLGSVSPTDASSASGLSPRSTPPGGRLPSRGFVAQTECPTDGLRPVVSEGVTSDNPPAVGSSVSCPVARQELCVIKNVSIDEDVPGVSLVFAKNMDICIMAHIIYDCPSAQSKVVDWDVFSVPWIWSRPDWYSPLPVVKSVSRQGMAMEIPKNTLPYGVYVVRVSLKLVRPTGDEISNSDFTYFTIARTPLQAVLVGASNIRVPFTQEVVLDGSASGDPEADDPLEGLQFSWYCTMNPGDYQGAQIDMRSQAVCLPEHGSLRWPGASSTVLRLPPQTLKGSRVYFFRMVIHKGDATAFSNKRVQVLPGPAPRAHIVCMENCDPVLVISDRFSLFFNCTNCVEGRELYRWSIQSPWEGDMAFDWAGQTSTGRNSEYLSVKPFAFRNFKEAQFQPSILLQGWGGHIVLFVYSITINRAPETGDCKVSPASGIAFYTKFVIQCNDFRDQNTPFTYKMIVSDLHGFGKISSLKENTLGPILYLGPEHTSPPSFLPVGEQLSQHAVKILVQVYDSMGAFSQVTVYATVQAPTDTYSPQTVMQRLLNYTTGPGSVVSTLLQGRDFLPAGYLMYIAASVLNSMRAEAPLPADKDELREDLLNVSFTLPVGTLVEVSQLVTAVAKLTQKTSECTSFAKKNATERIWRANQALQEHQRNHKNFHAEQIEIVCTGILTSLSHVLKMTTRYEAFTDPFYVMQSLADTVLAGRVPGDDTVSMTTPNFNVYLRKAERWLASYVLGDEEHGRNWLRATLNESSVPGLSAHAPISATFCEFADDPFPWLTGQDSLSADVVGFRMTGSTAAGDVLELTPEVVEVYLGRRDFSSAAFNLTVGPDKEPGEADEASRKTTGAFRFTLDSGDPKELLVHIVTEVTVLFTVSVYAGNHVSPAALVATFLVPHDIPPVVEHGGLFDPTCAVKMPRVICLPPSLLQAAAQRGHSSEGAIVVAVQADHFVMQPTDKLLRVSLFRASCVDMLGIQRDWREGACVLGEKTTWDRVHCVCRAARRARRQLGAGDLANVRLHFRYFTAKVLVVPNPVDLRLEVIKSIGRNPVALFTVLFIVCVYVALAFWAVHRDEIDQLLRDRVIVLPDNDPYDDVCYLITIFTGSRCGAGTRANVFVQLRGTEGTSDVHCLSHPQFKTLYRGSINTFLLTTRSDLGDIRDIRVWHNNEGRAPSWYLSRIKVENLFSRHIWLFMCRAWLSIDTSVDRTFEAASPNVPLKRADFCLIDMTKKAEKAHMWFSVFIGVVSKGFSRLERLSCCLAMLLASLLCNIMFFNLNKEEEEGMGPEGGRYLRSMVIGLESAVITLPVQVAITGLFTYSQRQPQVSLEAVSPRKPPAMAAEAGHWEDRLKKWHVQQTKEQPPAPGSSPRLGVRKSSGKATSKARGPLKKAGGKAPLHPRTNANNSNKNVNNSNKNVTDGPGAPAEQPPSPEAPPPPNTKPRVELPRWCVFVAWFLVFATSGVSSFFIVLYGLTYGYERSIEWLFASFCSFCQSVFLVQPFKIVLLSGLRSCRPKYCKNLSWVSNYRYTEIQLQDPRRDPAKMQEQHQRIVYLRGTRMYQPLTEDEIRIFKRKKRAKRGAWLLLAGTLAHLIFLALLLGLAALLRQADSFYYNRFIRHQFSEGLAAVTKLDDVYLWLSSVTLPLFHNDENPTFLPDSSSQILGLPLMRQVRAKPADKACLPAHSPVPDSIKREIHCHPTYGTHPEDTANYTQFWKKVNKRTTDKNTQGFTYKPPERRWVYYSYGLLHTYGSGGYAFYFFPDQQQFNSTLRLKDLQSSHWLDEKTWAVILDLTTFNPDVGLVCSVSVMFEVSPYGVVNASVSVHSFSLGSFSGKLSAEAALYAAILVCFLAHLAHEVYTIWQKRASYVTLACSWLSLALNGAFAALIVLFLSKHFLAAGVLRSYASNSRDFVPFHAVSQADHAMGIALGFLLFLAILKTLRYCRFFYSVRLAQRALQTALPATFHMALMLSLCFSVYAALGCLVFGQHEWNYGHLLHATQTVLSYCVSAFQNIDFSQNRVLGALFLSSFILLVICLLINLFRVTILSAHEEMAQPVYEAPSDEAEAAAYLCGKLRRLLGFLSLRPKAQDKPTCFMDMLYGRPERQNRRFRGLKTRNMNERKVVYLVV</sequence>
<feature type="domain" description="PLAT" evidence="13">
    <location>
        <begin position="1253"/>
        <end position="1370"/>
    </location>
</feature>
<evidence type="ECO:0000256" key="10">
    <source>
        <dbReference type="SAM" id="MobiDB-lite"/>
    </source>
</evidence>
<dbReference type="InterPro" id="IPR051223">
    <property type="entry name" value="Polycystin"/>
</dbReference>
<evidence type="ECO:0000313" key="16">
    <source>
        <dbReference type="RefSeq" id="XP_028387357.1"/>
    </source>
</evidence>
<keyword evidence="6 11" id="KW-0472">Membrane</keyword>
<feature type="transmembrane region" description="Helical" evidence="11">
    <location>
        <begin position="1639"/>
        <end position="1661"/>
    </location>
</feature>
<feature type="transmembrane region" description="Helical" evidence="11">
    <location>
        <begin position="2023"/>
        <end position="2046"/>
    </location>
</feature>
<evidence type="ECO:0000313" key="15">
    <source>
        <dbReference type="Proteomes" id="UP000504628"/>
    </source>
</evidence>
<dbReference type="GO" id="GO:0005262">
    <property type="term" value="F:calcium channel activity"/>
    <property type="evidence" value="ECO:0007669"/>
    <property type="project" value="TreeGrafter"/>
</dbReference>
<dbReference type="Gene3D" id="1.10.287.70">
    <property type="match status" value="1"/>
</dbReference>
<dbReference type="SMART" id="SM00308">
    <property type="entry name" value="LH2"/>
    <property type="match status" value="1"/>
</dbReference>
<dbReference type="GO" id="GO:0050982">
    <property type="term" value="P:detection of mechanical stimulus"/>
    <property type="evidence" value="ECO:0007669"/>
    <property type="project" value="TreeGrafter"/>
</dbReference>
<feature type="transmembrane region" description="Helical" evidence="11">
    <location>
        <begin position="1453"/>
        <end position="1475"/>
    </location>
</feature>
<dbReference type="Proteomes" id="UP000504628">
    <property type="component" value="Chromosome 2"/>
</dbReference>
<dbReference type="KEGG" id="pdic:114512622"/>
<dbReference type="InParanoid" id="A0A6J2N4D3"/>
<dbReference type="PROSITE" id="PS50095">
    <property type="entry name" value="PLAT"/>
    <property type="match status" value="1"/>
</dbReference>
<dbReference type="PROSITE" id="PS51111">
    <property type="entry name" value="REJ"/>
    <property type="match status" value="1"/>
</dbReference>
<dbReference type="InterPro" id="IPR001024">
    <property type="entry name" value="PLAT/LH2_dom"/>
</dbReference>
<dbReference type="GeneID" id="114512622"/>
<evidence type="ECO:0000256" key="12">
    <source>
        <dbReference type="SAM" id="SignalP"/>
    </source>
</evidence>
<evidence type="ECO:0000259" key="14">
    <source>
        <dbReference type="PROSITE" id="PS51111"/>
    </source>
</evidence>
<accession>A0A6J2N4D3</accession>
<gene>
    <name evidence="16" type="primary">PKDREJ</name>
</gene>
<evidence type="ECO:0000256" key="5">
    <source>
        <dbReference type="ARBA" id="ARBA00022989"/>
    </source>
</evidence>
<evidence type="ECO:0000256" key="8">
    <source>
        <dbReference type="PIRSR" id="PIRSR603915-2"/>
    </source>
</evidence>
<dbReference type="PRINTS" id="PR01433">
    <property type="entry name" value="POLYCYSTIN2"/>
</dbReference>
<keyword evidence="16" id="KW-0675">Receptor</keyword>
<evidence type="ECO:0000256" key="3">
    <source>
        <dbReference type="ARBA" id="ARBA00022692"/>
    </source>
</evidence>
<dbReference type="PANTHER" id="PTHR10877">
    <property type="entry name" value="POLYCYSTIN FAMILY MEMBER"/>
    <property type="match status" value="1"/>
</dbReference>
<name>A0A6J2N4D3_9CHIR</name>
<evidence type="ECO:0000256" key="9">
    <source>
        <dbReference type="PROSITE-ProRule" id="PRU00152"/>
    </source>
</evidence>
<dbReference type="InterPro" id="IPR013122">
    <property type="entry name" value="PKD1_2_channel"/>
</dbReference>
<feature type="signal peptide" evidence="12">
    <location>
        <begin position="1"/>
        <end position="17"/>
    </location>
</feature>
<evidence type="ECO:0000256" key="4">
    <source>
        <dbReference type="ARBA" id="ARBA00022729"/>
    </source>
</evidence>
<feature type="transmembrane region" description="Helical" evidence="11">
    <location>
        <begin position="1994"/>
        <end position="2016"/>
    </location>
</feature>
<keyword evidence="5 11" id="KW-1133">Transmembrane helix</keyword>
<feature type="compositionally biased region" description="Polar residues" evidence="10">
    <location>
        <begin position="169"/>
        <end position="183"/>
    </location>
</feature>
<feature type="transmembrane region" description="Helical" evidence="11">
    <location>
        <begin position="1604"/>
        <end position="1627"/>
    </location>
</feature>
<protein>
    <submittedName>
        <fullName evidence="16">Polycystic kidney disease and receptor for egg jelly-related protein</fullName>
    </submittedName>
</protein>
<dbReference type="Pfam" id="PF20519">
    <property type="entry name" value="Polycystin_dom"/>
    <property type="match status" value="1"/>
</dbReference>
<feature type="transmembrane region" description="Helical" evidence="11">
    <location>
        <begin position="1208"/>
        <end position="1228"/>
    </location>
</feature>
<evidence type="ECO:0000256" key="11">
    <source>
        <dbReference type="SAM" id="Phobius"/>
    </source>
</evidence>
<dbReference type="InterPro" id="IPR003915">
    <property type="entry name" value="PKD_2"/>
</dbReference>
<comment type="caution">
    <text evidence="9">Lacks conserved residue(s) required for the propagation of feature annotation.</text>
</comment>
<keyword evidence="15" id="KW-1185">Reference proteome</keyword>
<dbReference type="GO" id="GO:0016020">
    <property type="term" value="C:membrane"/>
    <property type="evidence" value="ECO:0007669"/>
    <property type="project" value="UniProtKB-SubCell"/>
</dbReference>
<keyword evidence="4 12" id="KW-0732">Signal</keyword>
<organism evidence="15 16">
    <name type="scientific">Phyllostomus discolor</name>
    <name type="common">pale spear-nosed bat</name>
    <dbReference type="NCBI Taxonomy" id="89673"/>
    <lineage>
        <taxon>Eukaryota</taxon>
        <taxon>Metazoa</taxon>
        <taxon>Chordata</taxon>
        <taxon>Craniata</taxon>
        <taxon>Vertebrata</taxon>
        <taxon>Euteleostomi</taxon>
        <taxon>Mammalia</taxon>
        <taxon>Eutheria</taxon>
        <taxon>Laurasiatheria</taxon>
        <taxon>Chiroptera</taxon>
        <taxon>Yangochiroptera</taxon>
        <taxon>Phyllostomidae</taxon>
        <taxon>Phyllostominae</taxon>
        <taxon>Phyllostomus</taxon>
    </lineage>
</organism>
<feature type="transmembrane region" description="Helical" evidence="11">
    <location>
        <begin position="1413"/>
        <end position="1433"/>
    </location>
</feature>
<dbReference type="CTD" id="10343"/>
<evidence type="ECO:0000256" key="6">
    <source>
        <dbReference type="ARBA" id="ARBA00023136"/>
    </source>
</evidence>
<dbReference type="InterPro" id="IPR042060">
    <property type="entry name" value="PLAT_polycystin1"/>
</dbReference>